<feature type="binding site" evidence="9">
    <location>
        <position position="47"/>
    </location>
    <ligand>
        <name>Mg(2+)</name>
        <dbReference type="ChEBI" id="CHEBI:18420"/>
    </ligand>
</feature>
<accession>A0A841R891</accession>
<dbReference type="Gene3D" id="3.30.1330.10">
    <property type="entry name" value="PurM-like, N-terminal domain"/>
    <property type="match status" value="1"/>
</dbReference>
<dbReference type="InterPro" id="IPR016188">
    <property type="entry name" value="PurM-like_N"/>
</dbReference>
<dbReference type="GO" id="GO:0000287">
    <property type="term" value="F:magnesium ion binding"/>
    <property type="evidence" value="ECO:0007669"/>
    <property type="project" value="UniProtKB-UniRule"/>
</dbReference>
<evidence type="ECO:0000256" key="9">
    <source>
        <dbReference type="HAMAP-Rule" id="MF_00625"/>
    </source>
</evidence>
<dbReference type="SUPFAM" id="SSF55326">
    <property type="entry name" value="PurM N-terminal domain-like"/>
    <property type="match status" value="1"/>
</dbReference>
<evidence type="ECO:0000259" key="11">
    <source>
        <dbReference type="Pfam" id="PF02769"/>
    </source>
</evidence>
<comment type="subunit">
    <text evidence="9">Homodimer.</text>
</comment>
<keyword evidence="6 9" id="KW-0067">ATP-binding</keyword>
<protein>
    <recommendedName>
        <fullName evidence="9">Selenide, water dikinase</fullName>
        <ecNumber evidence="9">2.7.9.3</ecNumber>
    </recommendedName>
    <alternativeName>
        <fullName evidence="9">Selenium donor protein</fullName>
    </alternativeName>
    <alternativeName>
        <fullName evidence="9">Selenophosphate synthase</fullName>
    </alternativeName>
</protein>
<comment type="function">
    <text evidence="9">Synthesizes selenophosphate from selenide and ATP.</text>
</comment>
<evidence type="ECO:0000256" key="6">
    <source>
        <dbReference type="ARBA" id="ARBA00022840"/>
    </source>
</evidence>
<comment type="similarity">
    <text evidence="1 9">Belongs to the selenophosphate synthase 1 family. Class I subfamily.</text>
</comment>
<evidence type="ECO:0000256" key="4">
    <source>
        <dbReference type="ARBA" id="ARBA00022741"/>
    </source>
</evidence>
<dbReference type="NCBIfam" id="NF002098">
    <property type="entry name" value="PRK00943.1"/>
    <property type="match status" value="1"/>
</dbReference>
<feature type="binding site" description="in other chain" evidence="9">
    <location>
        <position position="17"/>
    </location>
    <ligand>
        <name>ATP</name>
        <dbReference type="ChEBI" id="CHEBI:30616"/>
        <note>ligand shared between dimeric partners</note>
    </ligand>
</feature>
<dbReference type="PIRSF" id="PIRSF036407">
    <property type="entry name" value="Selenphspht_syn"/>
    <property type="match status" value="1"/>
</dbReference>
<comment type="caution">
    <text evidence="12">The sequence shown here is derived from an EMBL/GenBank/DDBJ whole genome shotgun (WGS) entry which is preliminary data.</text>
</comment>
<feature type="domain" description="PurM-like N-terminal" evidence="10">
    <location>
        <begin position="46"/>
        <end position="153"/>
    </location>
</feature>
<dbReference type="SUPFAM" id="SSF56042">
    <property type="entry name" value="PurM C-terminal domain-like"/>
    <property type="match status" value="1"/>
</dbReference>
<comment type="cofactor">
    <cofactor evidence="9">
        <name>Mg(2+)</name>
        <dbReference type="ChEBI" id="CHEBI:18420"/>
    </cofactor>
    <text evidence="9">Binds 1 Mg(2+) ion per monomer.</text>
</comment>
<evidence type="ECO:0000256" key="5">
    <source>
        <dbReference type="ARBA" id="ARBA00022777"/>
    </source>
</evidence>
<evidence type="ECO:0000256" key="1">
    <source>
        <dbReference type="ARBA" id="ARBA00008026"/>
    </source>
</evidence>
<feature type="binding site" description="in other chain" evidence="9">
    <location>
        <position position="64"/>
    </location>
    <ligand>
        <name>ATP</name>
        <dbReference type="ChEBI" id="CHEBI:30616"/>
        <note>ligand shared between dimeric partners</note>
    </ligand>
</feature>
<comment type="catalytic activity">
    <reaction evidence="9">
        <text>hydrogenselenide + ATP + H2O = selenophosphate + AMP + phosphate + 2 H(+)</text>
        <dbReference type="Rhea" id="RHEA:18737"/>
        <dbReference type="ChEBI" id="CHEBI:15377"/>
        <dbReference type="ChEBI" id="CHEBI:15378"/>
        <dbReference type="ChEBI" id="CHEBI:16144"/>
        <dbReference type="ChEBI" id="CHEBI:29317"/>
        <dbReference type="ChEBI" id="CHEBI:30616"/>
        <dbReference type="ChEBI" id="CHEBI:43474"/>
        <dbReference type="ChEBI" id="CHEBI:456215"/>
        <dbReference type="EC" id="2.7.9.3"/>
    </reaction>
</comment>
<feature type="site" description="Important for catalytic activity" evidence="9">
    <location>
        <position position="17"/>
    </location>
</feature>
<gene>
    <name evidence="9" type="primary">selD</name>
    <name evidence="12" type="ORF">HNR50_001239</name>
</gene>
<keyword evidence="4 9" id="KW-0547">Nucleotide-binding</keyword>
<evidence type="ECO:0000256" key="8">
    <source>
        <dbReference type="ARBA" id="ARBA00023266"/>
    </source>
</evidence>
<keyword evidence="3 9" id="KW-0479">Metal-binding</keyword>
<dbReference type="Pfam" id="PF00586">
    <property type="entry name" value="AIRS"/>
    <property type="match status" value="1"/>
</dbReference>
<evidence type="ECO:0000259" key="10">
    <source>
        <dbReference type="Pfam" id="PF00586"/>
    </source>
</evidence>
<feature type="binding site" evidence="9">
    <location>
        <position position="223"/>
    </location>
    <ligand>
        <name>Mg(2+)</name>
        <dbReference type="ChEBI" id="CHEBI:18420"/>
    </ligand>
</feature>
<sequence>MDNKLTQFTKFSGCGAKLGPALLDKALCGLQQPKYENMISDFSTSDDAGVYRINDETALIQTVDFFPPIVDDPYVFGQIAAANSLSDVYAMGARPITALSLVCFPKDKSDIETLRAMMDGGLSKLIEAETALLGGHSIEDDELKFGFSVTGTVHPDKVLYNNRPKKNEALILTKPLGTGLINTALRGGIASERAIEAFTESMRTLNKIAAEVIYDYNVSSCTDVTGFGLAGHACEMIADSEVGLSIDMKKLKLLPDVAEYASMGLIPAGTYRNRDFRLKFINNSESLSRLTLDLIFDPQTSGGLFFSVAQDQADELLGKLISKGVPAQKIGNTQDKPGIEIIE</sequence>
<dbReference type="HAMAP" id="MF_00625">
    <property type="entry name" value="SelD"/>
    <property type="match status" value="1"/>
</dbReference>
<keyword evidence="5 9" id="KW-0418">Kinase</keyword>
<keyword evidence="8 9" id="KW-0711">Selenium</keyword>
<proteinExistence type="inferred from homology"/>
<feature type="binding site" evidence="9">
    <location>
        <begin position="135"/>
        <end position="137"/>
    </location>
    <ligand>
        <name>ATP</name>
        <dbReference type="ChEBI" id="CHEBI:30616"/>
        <note>ligand shared between dimeric partners</note>
    </ligand>
</feature>
<dbReference type="InterPro" id="IPR004536">
    <property type="entry name" value="SPS/SelD"/>
</dbReference>
<dbReference type="EMBL" id="JACHGJ010000002">
    <property type="protein sequence ID" value="MBB6479581.1"/>
    <property type="molecule type" value="Genomic_DNA"/>
</dbReference>
<dbReference type="InterPro" id="IPR023061">
    <property type="entry name" value="SelD_I"/>
</dbReference>
<dbReference type="Proteomes" id="UP000587760">
    <property type="component" value="Unassembled WGS sequence"/>
</dbReference>
<evidence type="ECO:0000256" key="3">
    <source>
        <dbReference type="ARBA" id="ARBA00022723"/>
    </source>
</evidence>
<dbReference type="GO" id="GO:0005524">
    <property type="term" value="F:ATP binding"/>
    <property type="evidence" value="ECO:0007669"/>
    <property type="project" value="UniProtKB-UniRule"/>
</dbReference>
<dbReference type="InterPro" id="IPR036676">
    <property type="entry name" value="PurM-like_C_sf"/>
</dbReference>
<feature type="binding site" description="in other chain" evidence="9">
    <location>
        <position position="87"/>
    </location>
    <ligand>
        <name>ATP</name>
        <dbReference type="ChEBI" id="CHEBI:30616"/>
        <note>ligand shared between dimeric partners</note>
    </ligand>
</feature>
<dbReference type="CDD" id="cd02195">
    <property type="entry name" value="SelD"/>
    <property type="match status" value="1"/>
</dbReference>
<feature type="active site" evidence="9">
    <location>
        <position position="14"/>
    </location>
</feature>
<feature type="binding site" evidence="9">
    <location>
        <position position="87"/>
    </location>
    <ligand>
        <name>Mg(2+)</name>
        <dbReference type="ChEBI" id="CHEBI:18420"/>
    </ligand>
</feature>
<feature type="domain" description="PurM-like C-terminal" evidence="11">
    <location>
        <begin position="168"/>
        <end position="341"/>
    </location>
</feature>
<dbReference type="NCBIfam" id="TIGR00476">
    <property type="entry name" value="selD"/>
    <property type="match status" value="1"/>
</dbReference>
<keyword evidence="2 9" id="KW-0808">Transferase</keyword>
<dbReference type="GO" id="GO:0016260">
    <property type="term" value="P:selenocysteine biosynthetic process"/>
    <property type="evidence" value="ECO:0007669"/>
    <property type="project" value="InterPro"/>
</dbReference>
<dbReference type="GO" id="GO:0005737">
    <property type="term" value="C:cytoplasm"/>
    <property type="evidence" value="ECO:0007669"/>
    <property type="project" value="TreeGrafter"/>
</dbReference>
<dbReference type="Gene3D" id="3.90.650.10">
    <property type="entry name" value="PurM-like C-terminal domain"/>
    <property type="match status" value="1"/>
</dbReference>
<feature type="binding site" description="in other chain" evidence="9">
    <location>
        <begin position="44"/>
        <end position="46"/>
    </location>
    <ligand>
        <name>ATP</name>
        <dbReference type="ChEBI" id="CHEBI:30616"/>
        <note>ligand shared between dimeric partners</note>
    </ligand>
</feature>
<dbReference type="InterPro" id="IPR010918">
    <property type="entry name" value="PurM-like_C_dom"/>
</dbReference>
<keyword evidence="13" id="KW-1185">Reference proteome</keyword>
<dbReference type="PANTHER" id="PTHR10256">
    <property type="entry name" value="SELENIDE, WATER DIKINASE"/>
    <property type="match status" value="1"/>
</dbReference>
<keyword evidence="7 9" id="KW-0460">Magnesium</keyword>
<reference evidence="12 13" key="1">
    <citation type="submission" date="2020-08" db="EMBL/GenBank/DDBJ databases">
        <title>Genomic Encyclopedia of Type Strains, Phase IV (KMG-IV): sequencing the most valuable type-strain genomes for metagenomic binning, comparative biology and taxonomic classification.</title>
        <authorList>
            <person name="Goeker M."/>
        </authorList>
    </citation>
    <scope>NUCLEOTIDE SEQUENCE [LARGE SCALE GENOMIC DNA]</scope>
    <source>
        <strain evidence="12 13">DSM 2461</strain>
    </source>
</reference>
<dbReference type="InterPro" id="IPR036921">
    <property type="entry name" value="PurM-like_N_sf"/>
</dbReference>
<dbReference type="AlphaFoldDB" id="A0A841R891"/>
<organism evidence="12 13">
    <name type="scientific">Spirochaeta isovalerica</name>
    <dbReference type="NCBI Taxonomy" id="150"/>
    <lineage>
        <taxon>Bacteria</taxon>
        <taxon>Pseudomonadati</taxon>
        <taxon>Spirochaetota</taxon>
        <taxon>Spirochaetia</taxon>
        <taxon>Spirochaetales</taxon>
        <taxon>Spirochaetaceae</taxon>
        <taxon>Spirochaeta</taxon>
    </lineage>
</organism>
<dbReference type="RefSeq" id="WP_184744952.1">
    <property type="nucleotide sequence ID" value="NZ_JACHGJ010000002.1"/>
</dbReference>
<dbReference type="PANTHER" id="PTHR10256:SF0">
    <property type="entry name" value="INACTIVE SELENIDE, WATER DIKINASE-LIKE PROTEIN-RELATED"/>
    <property type="match status" value="1"/>
</dbReference>
<evidence type="ECO:0000256" key="7">
    <source>
        <dbReference type="ARBA" id="ARBA00022842"/>
    </source>
</evidence>
<dbReference type="FunFam" id="3.30.1330.10:FF:000003">
    <property type="entry name" value="Selenide, water dikinase"/>
    <property type="match status" value="1"/>
</dbReference>
<dbReference type="GO" id="GO:0004756">
    <property type="term" value="F:selenide, water dikinase activity"/>
    <property type="evidence" value="ECO:0007669"/>
    <property type="project" value="UniProtKB-UniRule"/>
</dbReference>
<dbReference type="EC" id="2.7.9.3" evidence="9"/>
<dbReference type="Pfam" id="PF02769">
    <property type="entry name" value="AIRS_C"/>
    <property type="match status" value="1"/>
</dbReference>
<evidence type="ECO:0000313" key="12">
    <source>
        <dbReference type="EMBL" id="MBB6479581.1"/>
    </source>
</evidence>
<evidence type="ECO:0000313" key="13">
    <source>
        <dbReference type="Proteomes" id="UP000587760"/>
    </source>
</evidence>
<evidence type="ECO:0000256" key="2">
    <source>
        <dbReference type="ARBA" id="ARBA00022679"/>
    </source>
</evidence>
<name>A0A841R891_9SPIO</name>